<reference evidence="7 8" key="1">
    <citation type="submission" date="2020-07" db="EMBL/GenBank/DDBJ databases">
        <title>Taxonomic revisions and descriptions of new bacterial species based on genomic comparisons in the high-G+C-content subgroup of the family Alcaligenaceae.</title>
        <authorList>
            <person name="Szabo A."/>
            <person name="Felfoldi T."/>
        </authorList>
    </citation>
    <scope>NUCLEOTIDE SEQUENCE [LARGE SCALE GENOMIC DNA]</scope>
    <source>
        <strain evidence="7 8">LMG 24012</strain>
    </source>
</reference>
<sequence>MNFQSKLPDVGTTIFTIMSQLATDHKAINLGQGFPDFNPDTELLDLVSNAMHQGHNQYPPMAGVPALREAISGKVQALYGHHYDSNTEITVTSGATEGLMASILAFVRSGDEVVLIEPFYDSYIPAIHLAGGIPVPVPLQAPTAERPCYQIDWERIRGAINSKTRMLIINFPHNPTGINLRESDLDELERIVDETGILILSDEAYEHIVFDGHQHQSLARRPALAANAVVISSFGKTYSATGWKIGYCCAPVALSSEIRKVHQFVVFTVSSPMQVALATYMQNPAPYLGLSAFYQKKRDRLFEGLKNTRLVPMPSQGTFFLLADYSAVSDLPEAEFARWLTTEHGVGVIPVSAFYRNPHAAESNHGLARFCFAKRDETLDAAMERLAAV</sequence>
<dbReference type="InterPro" id="IPR004839">
    <property type="entry name" value="Aminotransferase_I/II_large"/>
</dbReference>
<evidence type="ECO:0000256" key="2">
    <source>
        <dbReference type="ARBA" id="ARBA00007441"/>
    </source>
</evidence>
<dbReference type="Gene3D" id="3.90.1150.10">
    <property type="entry name" value="Aspartate Aminotransferase, domain 1"/>
    <property type="match status" value="1"/>
</dbReference>
<dbReference type="InterPro" id="IPR015422">
    <property type="entry name" value="PyrdxlP-dep_Trfase_small"/>
</dbReference>
<evidence type="ECO:0000313" key="8">
    <source>
        <dbReference type="Proteomes" id="UP000559809"/>
    </source>
</evidence>
<dbReference type="InterPro" id="IPR051326">
    <property type="entry name" value="Kynurenine-oxoglutarate_AT"/>
</dbReference>
<dbReference type="InterPro" id="IPR015421">
    <property type="entry name" value="PyrdxlP-dep_Trfase_major"/>
</dbReference>
<comment type="caution">
    <text evidence="7">The sequence shown here is derived from an EMBL/GenBank/DDBJ whole genome shotgun (WGS) entry which is preliminary data.</text>
</comment>
<dbReference type="Gene3D" id="3.40.640.10">
    <property type="entry name" value="Type I PLP-dependent aspartate aminotransferase-like (Major domain)"/>
    <property type="match status" value="1"/>
</dbReference>
<keyword evidence="5" id="KW-0663">Pyridoxal phosphate</keyword>
<dbReference type="CDD" id="cd00609">
    <property type="entry name" value="AAT_like"/>
    <property type="match status" value="1"/>
</dbReference>
<dbReference type="PANTHER" id="PTHR43807:SF20">
    <property type="entry name" value="FI04487P"/>
    <property type="match status" value="1"/>
</dbReference>
<dbReference type="GO" id="GO:0016212">
    <property type="term" value="F:kynurenine-oxoglutarate transaminase activity"/>
    <property type="evidence" value="ECO:0007669"/>
    <property type="project" value="TreeGrafter"/>
</dbReference>
<dbReference type="Pfam" id="PF00155">
    <property type="entry name" value="Aminotran_1_2"/>
    <property type="match status" value="1"/>
</dbReference>
<feature type="domain" description="Aminotransferase class I/classII large" evidence="6">
    <location>
        <begin position="27"/>
        <end position="386"/>
    </location>
</feature>
<proteinExistence type="inferred from homology"/>
<dbReference type="FunFam" id="3.40.640.10:FF:000033">
    <property type="entry name" value="Aspartate aminotransferase"/>
    <property type="match status" value="1"/>
</dbReference>
<evidence type="ECO:0000313" key="7">
    <source>
        <dbReference type="EMBL" id="NYT48043.1"/>
    </source>
</evidence>
<dbReference type="SUPFAM" id="SSF53383">
    <property type="entry name" value="PLP-dependent transferases"/>
    <property type="match status" value="1"/>
</dbReference>
<evidence type="ECO:0000256" key="1">
    <source>
        <dbReference type="ARBA" id="ARBA00001933"/>
    </source>
</evidence>
<dbReference type="NCBIfam" id="NF006569">
    <property type="entry name" value="PRK09082.1"/>
    <property type="match status" value="1"/>
</dbReference>
<dbReference type="AlphaFoldDB" id="A0A853FTY1"/>
<dbReference type="Proteomes" id="UP000559809">
    <property type="component" value="Unassembled WGS sequence"/>
</dbReference>
<comment type="similarity">
    <text evidence="2">Belongs to the class-I pyridoxal-phosphate-dependent aminotransferase family.</text>
</comment>
<protein>
    <submittedName>
        <fullName evidence="7">Methionine aminotransferase</fullName>
        <ecNumber evidence="7">2.6.1.88</ecNumber>
    </submittedName>
</protein>
<dbReference type="RefSeq" id="WP_180153271.1">
    <property type="nucleotide sequence ID" value="NZ_JACCEM010000001.1"/>
</dbReference>
<evidence type="ECO:0000256" key="5">
    <source>
        <dbReference type="ARBA" id="ARBA00022898"/>
    </source>
</evidence>
<evidence type="ECO:0000259" key="6">
    <source>
        <dbReference type="Pfam" id="PF00155"/>
    </source>
</evidence>
<dbReference type="NCBIfam" id="NF009079">
    <property type="entry name" value="PRK12414.1"/>
    <property type="match status" value="1"/>
</dbReference>
<keyword evidence="4 7" id="KW-0808">Transferase</keyword>
<dbReference type="EMBL" id="JACCEM010000001">
    <property type="protein sequence ID" value="NYT48043.1"/>
    <property type="molecule type" value="Genomic_DNA"/>
</dbReference>
<dbReference type="GO" id="GO:0030170">
    <property type="term" value="F:pyridoxal phosphate binding"/>
    <property type="evidence" value="ECO:0007669"/>
    <property type="project" value="InterPro"/>
</dbReference>
<organism evidence="7 8">
    <name type="scientific">Parapusillimonas granuli</name>
    <dbReference type="NCBI Taxonomy" id="380911"/>
    <lineage>
        <taxon>Bacteria</taxon>
        <taxon>Pseudomonadati</taxon>
        <taxon>Pseudomonadota</taxon>
        <taxon>Betaproteobacteria</taxon>
        <taxon>Burkholderiales</taxon>
        <taxon>Alcaligenaceae</taxon>
        <taxon>Parapusillimonas</taxon>
    </lineage>
</organism>
<dbReference type="EC" id="2.6.1.88" evidence="7"/>
<keyword evidence="3 7" id="KW-0032">Aminotransferase</keyword>
<evidence type="ECO:0000256" key="3">
    <source>
        <dbReference type="ARBA" id="ARBA00022576"/>
    </source>
</evidence>
<gene>
    <name evidence="7" type="ORF">H0A72_01845</name>
</gene>
<accession>A0A853FTY1</accession>
<keyword evidence="8" id="KW-1185">Reference proteome</keyword>
<name>A0A853FTY1_9BURK</name>
<dbReference type="GO" id="GO:0010326">
    <property type="term" value="F:methionine-oxo-acid transaminase activity"/>
    <property type="evidence" value="ECO:0007669"/>
    <property type="project" value="UniProtKB-EC"/>
</dbReference>
<comment type="cofactor">
    <cofactor evidence="1">
        <name>pyridoxal 5'-phosphate</name>
        <dbReference type="ChEBI" id="CHEBI:597326"/>
    </cofactor>
</comment>
<dbReference type="PANTHER" id="PTHR43807">
    <property type="entry name" value="FI04487P"/>
    <property type="match status" value="1"/>
</dbReference>
<dbReference type="InterPro" id="IPR015424">
    <property type="entry name" value="PyrdxlP-dep_Trfase"/>
</dbReference>
<dbReference type="GO" id="GO:0005737">
    <property type="term" value="C:cytoplasm"/>
    <property type="evidence" value="ECO:0007669"/>
    <property type="project" value="TreeGrafter"/>
</dbReference>
<evidence type="ECO:0000256" key="4">
    <source>
        <dbReference type="ARBA" id="ARBA00022679"/>
    </source>
</evidence>